<dbReference type="InterPro" id="IPR050990">
    <property type="entry name" value="UPF0237/GcvR_regulator"/>
</dbReference>
<evidence type="ECO:0000313" key="3">
    <source>
        <dbReference type="Proteomes" id="UP000772812"/>
    </source>
</evidence>
<dbReference type="PIRSF" id="PIRSF028103">
    <property type="entry name" value="GcvR"/>
    <property type="match status" value="1"/>
</dbReference>
<name>A0ABS1GJH3_9AQUI</name>
<dbReference type="PANTHER" id="PTHR34875">
    <property type="entry name" value="UPF0237 PROTEIN MJ1558"/>
    <property type="match status" value="1"/>
</dbReference>
<keyword evidence="3" id="KW-1185">Reference proteome</keyword>
<dbReference type="PANTHER" id="PTHR34875:SF6">
    <property type="entry name" value="UPF0237 PROTEIN MJ1558"/>
    <property type="match status" value="1"/>
</dbReference>
<reference evidence="2 3" key="1">
    <citation type="journal article" date="2021" name="Syst. Appl. Microbiol.">
        <title>Persephonella atlantica sp. nov.: How to adapt to physico-chemical gradients in high temperature hydrothermal habitats.</title>
        <authorList>
            <person name="Francois D.X."/>
            <person name="Godfroy A."/>
            <person name="Mathien C."/>
            <person name="Aube J."/>
            <person name="Cathalot C."/>
            <person name="Lesongeur F."/>
            <person name="L'Haridon S."/>
            <person name="Philippon X."/>
            <person name="Roussel E.G."/>
        </authorList>
    </citation>
    <scope>NUCLEOTIDE SEQUENCE [LARGE SCALE GENOMIC DNA]</scope>
    <source>
        <strain evidence="2 3">MO1340</strain>
    </source>
</reference>
<dbReference type="InterPro" id="IPR002912">
    <property type="entry name" value="ACT_dom"/>
</dbReference>
<proteinExistence type="predicted"/>
<dbReference type="SUPFAM" id="SSF55021">
    <property type="entry name" value="ACT-like"/>
    <property type="match status" value="2"/>
</dbReference>
<comment type="caution">
    <text evidence="2">The sequence shown here is derived from an EMBL/GenBank/DDBJ whole genome shotgun (WGS) entry which is preliminary data.</text>
</comment>
<dbReference type="RefSeq" id="WP_200674488.1">
    <property type="nucleotide sequence ID" value="NZ_JAACYA010000002.1"/>
</dbReference>
<dbReference type="Pfam" id="PF13740">
    <property type="entry name" value="ACT_6"/>
    <property type="match status" value="2"/>
</dbReference>
<dbReference type="PROSITE" id="PS51671">
    <property type="entry name" value="ACT"/>
    <property type="match status" value="2"/>
</dbReference>
<dbReference type="Proteomes" id="UP000772812">
    <property type="component" value="Unassembled WGS sequence"/>
</dbReference>
<dbReference type="Gene3D" id="3.30.70.260">
    <property type="match status" value="2"/>
</dbReference>
<sequence>MKHFVITAVGEDRPGIVAGITKVLYEMGFNIEDSAMTRLNNEFAVMLIVSTEEEISEDILREKFSNVEKEKNLLINIREIPEEIYREKEERGEIYNIVVYGGDKPGIVYKVAKLLADRNINIADLRTEKTPEIYVLIAQVEFPENLNLEDLQQEIEKLKDELNIDISIEKVESVEM</sequence>
<dbReference type="InterPro" id="IPR016867">
    <property type="entry name" value="GcvR"/>
</dbReference>
<feature type="domain" description="ACT" evidence="1">
    <location>
        <begin position="96"/>
        <end position="173"/>
    </location>
</feature>
<dbReference type="EMBL" id="JAACYA010000002">
    <property type="protein sequence ID" value="MBK3333079.1"/>
    <property type="molecule type" value="Genomic_DNA"/>
</dbReference>
<feature type="domain" description="ACT" evidence="1">
    <location>
        <begin position="5"/>
        <end position="78"/>
    </location>
</feature>
<accession>A0ABS1GJH3</accession>
<dbReference type="InterPro" id="IPR045865">
    <property type="entry name" value="ACT-like_dom_sf"/>
</dbReference>
<gene>
    <name evidence="2" type="ORF">GWK41_08355</name>
</gene>
<protein>
    <submittedName>
        <fullName evidence="2">ACT domain-containing protein</fullName>
    </submittedName>
</protein>
<evidence type="ECO:0000313" key="2">
    <source>
        <dbReference type="EMBL" id="MBK3333079.1"/>
    </source>
</evidence>
<evidence type="ECO:0000259" key="1">
    <source>
        <dbReference type="PROSITE" id="PS51671"/>
    </source>
</evidence>
<organism evidence="2 3">
    <name type="scientific">Persephonella atlantica</name>
    <dbReference type="NCBI Taxonomy" id="2699429"/>
    <lineage>
        <taxon>Bacteria</taxon>
        <taxon>Pseudomonadati</taxon>
        <taxon>Aquificota</taxon>
        <taxon>Aquificia</taxon>
        <taxon>Aquificales</taxon>
        <taxon>Hydrogenothermaceae</taxon>
        <taxon>Persephonella</taxon>
    </lineage>
</organism>